<protein>
    <submittedName>
        <fullName evidence="1">Uncharacterized protein</fullName>
    </submittedName>
</protein>
<keyword evidence="2" id="KW-1185">Reference proteome</keyword>
<reference evidence="1 2" key="1">
    <citation type="journal article" date="2014" name="Nat. Commun.">
        <title>Molecular traces of alternative social organization in a termite genome.</title>
        <authorList>
            <person name="Terrapon N."/>
            <person name="Li C."/>
            <person name="Robertson H.M."/>
            <person name="Ji L."/>
            <person name="Meng X."/>
            <person name="Booth W."/>
            <person name="Chen Z."/>
            <person name="Childers C.P."/>
            <person name="Glastad K.M."/>
            <person name="Gokhale K."/>
            <person name="Gowin J."/>
            <person name="Gronenberg W."/>
            <person name="Hermansen R.A."/>
            <person name="Hu H."/>
            <person name="Hunt B.G."/>
            <person name="Huylmans A.K."/>
            <person name="Khalil S.M."/>
            <person name="Mitchell R.D."/>
            <person name="Munoz-Torres M.C."/>
            <person name="Mustard J.A."/>
            <person name="Pan H."/>
            <person name="Reese J.T."/>
            <person name="Scharf M.E."/>
            <person name="Sun F."/>
            <person name="Vogel H."/>
            <person name="Xiao J."/>
            <person name="Yang W."/>
            <person name="Yang Z."/>
            <person name="Yang Z."/>
            <person name="Zhou J."/>
            <person name="Zhu J."/>
            <person name="Brent C.S."/>
            <person name="Elsik C.G."/>
            <person name="Goodisman M.A."/>
            <person name="Liberles D.A."/>
            <person name="Roe R.M."/>
            <person name="Vargo E.L."/>
            <person name="Vilcinskas A."/>
            <person name="Wang J."/>
            <person name="Bornberg-Bauer E."/>
            <person name="Korb J."/>
            <person name="Zhang G."/>
            <person name="Liebig J."/>
        </authorList>
    </citation>
    <scope>NUCLEOTIDE SEQUENCE [LARGE SCALE GENOMIC DNA]</scope>
    <source>
        <tissue evidence="1">Whole organism</tissue>
    </source>
</reference>
<accession>A0A067QUG9</accession>
<name>A0A067QUG9_ZOONE</name>
<gene>
    <name evidence="1" type="ORF">L798_12058</name>
</gene>
<organism evidence="1 2">
    <name type="scientific">Zootermopsis nevadensis</name>
    <name type="common">Dampwood termite</name>
    <dbReference type="NCBI Taxonomy" id="136037"/>
    <lineage>
        <taxon>Eukaryota</taxon>
        <taxon>Metazoa</taxon>
        <taxon>Ecdysozoa</taxon>
        <taxon>Arthropoda</taxon>
        <taxon>Hexapoda</taxon>
        <taxon>Insecta</taxon>
        <taxon>Pterygota</taxon>
        <taxon>Neoptera</taxon>
        <taxon>Polyneoptera</taxon>
        <taxon>Dictyoptera</taxon>
        <taxon>Blattodea</taxon>
        <taxon>Blattoidea</taxon>
        <taxon>Termitoidae</taxon>
        <taxon>Termopsidae</taxon>
        <taxon>Zootermopsis</taxon>
    </lineage>
</organism>
<evidence type="ECO:0000313" key="1">
    <source>
        <dbReference type="EMBL" id="KDR13765.1"/>
    </source>
</evidence>
<dbReference type="InParanoid" id="A0A067QUG9"/>
<evidence type="ECO:0000313" key="2">
    <source>
        <dbReference type="Proteomes" id="UP000027135"/>
    </source>
</evidence>
<proteinExistence type="predicted"/>
<dbReference type="AlphaFoldDB" id="A0A067QUG9"/>
<dbReference type="EMBL" id="KK852921">
    <property type="protein sequence ID" value="KDR13765.1"/>
    <property type="molecule type" value="Genomic_DNA"/>
</dbReference>
<sequence length="130" mass="13972">MEFGPQLLGNAVMILRGSVGNCQLLERRANSFLVAPEKCRQSFFWVSPTVGCFHGDGSLTLTAICDLAFGVVRGLGLPKNYGMLVVRLITRPARLIQTRGLTGIFTRIYRGPAREVGCVDKAGSGGECPA</sequence>
<dbReference type="Proteomes" id="UP000027135">
    <property type="component" value="Unassembled WGS sequence"/>
</dbReference>